<dbReference type="OrthoDB" id="118896at2"/>
<name>A0A316A519_SEDFL</name>
<accession>A0A316A519</accession>
<dbReference type="Proteomes" id="UP000245535">
    <property type="component" value="Unassembled WGS sequence"/>
</dbReference>
<feature type="domain" description="DUF4136" evidence="1">
    <location>
        <begin position="33"/>
        <end position="192"/>
    </location>
</feature>
<dbReference type="InterPro" id="IPR025411">
    <property type="entry name" value="DUF4136"/>
</dbReference>
<gene>
    <name evidence="2" type="ORF">BC781_1011243</name>
</gene>
<dbReference type="Gene3D" id="3.30.160.670">
    <property type="match status" value="1"/>
</dbReference>
<keyword evidence="3" id="KW-1185">Reference proteome</keyword>
<reference evidence="2 3" key="1">
    <citation type="submission" date="2018-03" db="EMBL/GenBank/DDBJ databases">
        <title>Genomic Encyclopedia of Archaeal and Bacterial Type Strains, Phase II (KMG-II): from individual species to whole genera.</title>
        <authorList>
            <person name="Goeker M."/>
        </authorList>
    </citation>
    <scope>NUCLEOTIDE SEQUENCE [LARGE SCALE GENOMIC DNA]</scope>
    <source>
        <strain evidence="2 3">DSM 28229</strain>
    </source>
</reference>
<comment type="caution">
    <text evidence="2">The sequence shown here is derived from an EMBL/GenBank/DDBJ whole genome shotgun (WGS) entry which is preliminary data.</text>
</comment>
<dbReference type="Pfam" id="PF13590">
    <property type="entry name" value="DUF4136"/>
    <property type="match status" value="1"/>
</dbReference>
<dbReference type="AlphaFoldDB" id="A0A316A519"/>
<dbReference type="PROSITE" id="PS51257">
    <property type="entry name" value="PROKAR_LIPOPROTEIN"/>
    <property type="match status" value="1"/>
</dbReference>
<organism evidence="2 3">
    <name type="scientific">Sediminitomix flava</name>
    <dbReference type="NCBI Taxonomy" id="379075"/>
    <lineage>
        <taxon>Bacteria</taxon>
        <taxon>Pseudomonadati</taxon>
        <taxon>Bacteroidota</taxon>
        <taxon>Cytophagia</taxon>
        <taxon>Cytophagales</taxon>
        <taxon>Flammeovirgaceae</taxon>
        <taxon>Sediminitomix</taxon>
    </lineage>
</organism>
<sequence length="211" mass="24355">MNSKNILSHLTPRRVFIILSSFCIFSASCVVQVNSRYDKDAPSEKYLTYTVKMPSENEKGAELPVYVPPLAIKQVIKSINSEMRFRQYEEAEEGADISVHIYFRVDDEVKMDPKYYYRNTAKMYGRYVGYDLSIAKKLNPLDYPAGTLFIDVVDNAQDKLIWYGIGESTVLMENYDGDEIERMISDIFFRYPFVAGVEGKSNLAKEVKKRQ</sequence>
<dbReference type="RefSeq" id="WP_109616324.1">
    <property type="nucleotide sequence ID" value="NZ_QGDO01000001.1"/>
</dbReference>
<evidence type="ECO:0000259" key="1">
    <source>
        <dbReference type="Pfam" id="PF13590"/>
    </source>
</evidence>
<dbReference type="EMBL" id="QGDO01000001">
    <property type="protein sequence ID" value="PWJ44857.1"/>
    <property type="molecule type" value="Genomic_DNA"/>
</dbReference>
<evidence type="ECO:0000313" key="3">
    <source>
        <dbReference type="Proteomes" id="UP000245535"/>
    </source>
</evidence>
<protein>
    <submittedName>
        <fullName evidence="2">Uncharacterized protein DUF4136</fullName>
    </submittedName>
</protein>
<evidence type="ECO:0000313" key="2">
    <source>
        <dbReference type="EMBL" id="PWJ44857.1"/>
    </source>
</evidence>
<proteinExistence type="predicted"/>